<gene>
    <name evidence="1" type="ORF">SAMN05216561_11474</name>
</gene>
<protein>
    <submittedName>
        <fullName evidence="1">Phage r1t holin</fullName>
    </submittedName>
</protein>
<dbReference type="RefSeq" id="WP_091115442.1">
    <property type="nucleotide sequence ID" value="NZ_BKAF01000017.1"/>
</dbReference>
<accession>A0A1I3LSE8</accession>
<dbReference type="AlphaFoldDB" id="A0A1I3LSE8"/>
<sequence>MKPYLLATLERAIKTAAQVFLALVGTNATGITDIDWAGVGSAVALATLVSLVTSLAGIKLAPGDGPAAFGPETVD</sequence>
<dbReference type="STRING" id="1005945.SAMN05216561_11474"/>
<reference evidence="1 2" key="1">
    <citation type="submission" date="2016-10" db="EMBL/GenBank/DDBJ databases">
        <authorList>
            <person name="de Groot N.N."/>
        </authorList>
    </citation>
    <scope>NUCLEOTIDE SEQUENCE [LARGE SCALE GENOMIC DNA]</scope>
    <source>
        <strain evidence="1 2">CGMCC 1.11156</strain>
    </source>
</reference>
<dbReference type="EMBL" id="FOQG01000014">
    <property type="protein sequence ID" value="SFI87651.1"/>
    <property type="molecule type" value="Genomic_DNA"/>
</dbReference>
<organism evidence="1 2">
    <name type="scientific">Nocardioides psychrotolerans</name>
    <dbReference type="NCBI Taxonomy" id="1005945"/>
    <lineage>
        <taxon>Bacteria</taxon>
        <taxon>Bacillati</taxon>
        <taxon>Actinomycetota</taxon>
        <taxon>Actinomycetes</taxon>
        <taxon>Propionibacteriales</taxon>
        <taxon>Nocardioidaceae</taxon>
        <taxon>Nocardioides</taxon>
    </lineage>
</organism>
<dbReference type="Proteomes" id="UP000198649">
    <property type="component" value="Unassembled WGS sequence"/>
</dbReference>
<dbReference type="OrthoDB" id="3394330at2"/>
<dbReference type="InterPro" id="IPR020109">
    <property type="entry name" value="Holin_r1t"/>
</dbReference>
<evidence type="ECO:0000313" key="2">
    <source>
        <dbReference type="Proteomes" id="UP000198649"/>
    </source>
</evidence>
<keyword evidence="2" id="KW-1185">Reference proteome</keyword>
<name>A0A1I3LSE8_9ACTN</name>
<evidence type="ECO:0000313" key="1">
    <source>
        <dbReference type="EMBL" id="SFI87651.1"/>
    </source>
</evidence>
<dbReference type="Pfam" id="PF16945">
    <property type="entry name" value="Phage_r1t_holin"/>
    <property type="match status" value="1"/>
</dbReference>
<proteinExistence type="predicted"/>